<dbReference type="PANTHER" id="PTHR45138">
    <property type="entry name" value="REGULATORY COMPONENTS OF SENSORY TRANSDUCTION SYSTEM"/>
    <property type="match status" value="1"/>
</dbReference>
<dbReference type="PANTHER" id="PTHR45138:SF9">
    <property type="entry name" value="DIGUANYLATE CYCLASE DGCM-RELATED"/>
    <property type="match status" value="1"/>
</dbReference>
<reference evidence="2" key="1">
    <citation type="submission" date="2017-09" db="EMBL/GenBank/DDBJ databases">
        <title>Complete Genome Sequence of ansamitocin-producing Bacterium Actinosynnema pretiosum X47.</title>
        <authorList>
            <person name="Cao G."/>
            <person name="Zong G."/>
            <person name="Zhong C."/>
            <person name="Fu J."/>
        </authorList>
    </citation>
    <scope>NUCLEOTIDE SEQUENCE [LARGE SCALE GENOMIC DNA]</scope>
    <source>
        <strain evidence="2">X47</strain>
    </source>
</reference>
<dbReference type="GO" id="GO:0052621">
    <property type="term" value="F:diguanylate cyclase activity"/>
    <property type="evidence" value="ECO:0007669"/>
    <property type="project" value="TreeGrafter"/>
</dbReference>
<dbReference type="SMART" id="SM00267">
    <property type="entry name" value="GGDEF"/>
    <property type="match status" value="1"/>
</dbReference>
<dbReference type="Proteomes" id="UP000218505">
    <property type="component" value="Chromosome"/>
</dbReference>
<accession>A0A290ZFN2</accession>
<dbReference type="AlphaFoldDB" id="A0A290ZFN2"/>
<dbReference type="InterPro" id="IPR050469">
    <property type="entry name" value="Diguanylate_Cyclase"/>
</dbReference>
<dbReference type="KEGG" id="apre:CNX65_34835"/>
<dbReference type="GO" id="GO:0043709">
    <property type="term" value="P:cell adhesion involved in single-species biofilm formation"/>
    <property type="evidence" value="ECO:0007669"/>
    <property type="project" value="TreeGrafter"/>
</dbReference>
<evidence type="ECO:0000313" key="2">
    <source>
        <dbReference type="EMBL" id="ATE57850.1"/>
    </source>
</evidence>
<dbReference type="Gene3D" id="3.30.70.270">
    <property type="match status" value="1"/>
</dbReference>
<protein>
    <submittedName>
        <fullName evidence="2">GGDEF domain-containing protein</fullName>
    </submittedName>
</protein>
<dbReference type="Pfam" id="PF00990">
    <property type="entry name" value="GGDEF"/>
    <property type="match status" value="1"/>
</dbReference>
<organism evidence="2 3">
    <name type="scientific">Actinosynnema pretiosum</name>
    <dbReference type="NCBI Taxonomy" id="42197"/>
    <lineage>
        <taxon>Bacteria</taxon>
        <taxon>Bacillati</taxon>
        <taxon>Actinomycetota</taxon>
        <taxon>Actinomycetes</taxon>
        <taxon>Pseudonocardiales</taxon>
        <taxon>Pseudonocardiaceae</taxon>
        <taxon>Actinosynnema</taxon>
    </lineage>
</organism>
<dbReference type="InterPro" id="IPR029787">
    <property type="entry name" value="Nucleotide_cyclase"/>
</dbReference>
<dbReference type="SUPFAM" id="SSF55073">
    <property type="entry name" value="Nucleotide cyclase"/>
    <property type="match status" value="1"/>
</dbReference>
<gene>
    <name evidence="2" type="ORF">CNX65_34835</name>
</gene>
<dbReference type="InterPro" id="IPR000160">
    <property type="entry name" value="GGDEF_dom"/>
</dbReference>
<evidence type="ECO:0000313" key="3">
    <source>
        <dbReference type="Proteomes" id="UP000218505"/>
    </source>
</evidence>
<evidence type="ECO:0000259" key="1">
    <source>
        <dbReference type="PROSITE" id="PS50887"/>
    </source>
</evidence>
<dbReference type="EMBL" id="CP023445">
    <property type="protein sequence ID" value="ATE57850.1"/>
    <property type="molecule type" value="Genomic_DNA"/>
</dbReference>
<sequence>MRTRIGHWDELIAQLPVGVLLLDARGAVLAENRVAAELGAAGEARDDSGAPLPSRAELARQVLRSRSTLVLPVVLPRTRVWAEYRPLDERVLVLLRPVQADVPHSAGLVDPLTGLPGRALLLDRLDQALVRARTHGTLATLVLLDVRHLAEVNRAHGFHRGDELLVVLGARLRAGLRADHTVARYGGDEFAVVAEHPNGTGEAVAARVGELAGRAVRVSGARVRPGVRVCWVTSDGAIPVHALVGHAQDRLRGRDRASEN</sequence>
<dbReference type="GO" id="GO:1902201">
    <property type="term" value="P:negative regulation of bacterial-type flagellum-dependent cell motility"/>
    <property type="evidence" value="ECO:0007669"/>
    <property type="project" value="TreeGrafter"/>
</dbReference>
<name>A0A290ZFN2_9PSEU</name>
<dbReference type="NCBIfam" id="TIGR00254">
    <property type="entry name" value="GGDEF"/>
    <property type="match status" value="1"/>
</dbReference>
<dbReference type="PROSITE" id="PS50887">
    <property type="entry name" value="GGDEF"/>
    <property type="match status" value="1"/>
</dbReference>
<keyword evidence="3" id="KW-1185">Reference proteome</keyword>
<dbReference type="GO" id="GO:0005886">
    <property type="term" value="C:plasma membrane"/>
    <property type="evidence" value="ECO:0007669"/>
    <property type="project" value="TreeGrafter"/>
</dbReference>
<dbReference type="RefSeq" id="WP_096497491.1">
    <property type="nucleotide sequence ID" value="NZ_CP023445.1"/>
</dbReference>
<dbReference type="InterPro" id="IPR043128">
    <property type="entry name" value="Rev_trsase/Diguanyl_cyclase"/>
</dbReference>
<dbReference type="CDD" id="cd01949">
    <property type="entry name" value="GGDEF"/>
    <property type="match status" value="1"/>
</dbReference>
<feature type="domain" description="GGDEF" evidence="1">
    <location>
        <begin position="137"/>
        <end position="260"/>
    </location>
</feature>
<proteinExistence type="predicted"/>